<dbReference type="GO" id="GO:0003998">
    <property type="term" value="F:acylphosphatase activity"/>
    <property type="evidence" value="ECO:0007669"/>
    <property type="project" value="UniProtKB-EC"/>
</dbReference>
<dbReference type="InterPro" id="IPR001792">
    <property type="entry name" value="Acylphosphatase-like_dom"/>
</dbReference>
<dbReference type="PANTHER" id="PTHR47268">
    <property type="entry name" value="ACYLPHOSPHATASE"/>
    <property type="match status" value="1"/>
</dbReference>
<reference evidence="7 8" key="1">
    <citation type="submission" date="2020-10" db="EMBL/GenBank/DDBJ databases">
        <title>Wide distribution of Phycisphaera-like planctomycetes from WD2101 soil group in peatlands and genome analysis of the first cultivated representative.</title>
        <authorList>
            <person name="Dedysh S.N."/>
            <person name="Beletsky A.V."/>
            <person name="Ivanova A."/>
            <person name="Kulichevskaya I.S."/>
            <person name="Suzina N.E."/>
            <person name="Philippov D.A."/>
            <person name="Rakitin A.L."/>
            <person name="Mardanov A.V."/>
            <person name="Ravin N.V."/>
        </authorList>
    </citation>
    <scope>NUCLEOTIDE SEQUENCE [LARGE SCALE GENOMIC DNA]</scope>
    <source>
        <strain evidence="7 8">M1803</strain>
    </source>
</reference>
<proteinExistence type="inferred from homology"/>
<keyword evidence="8" id="KW-1185">Reference proteome</keyword>
<dbReference type="AlphaFoldDB" id="A0A7M2WWR0"/>
<feature type="active site" evidence="4">
    <location>
        <position position="36"/>
    </location>
</feature>
<dbReference type="InterPro" id="IPR020456">
    <property type="entry name" value="Acylphosphatase"/>
</dbReference>
<evidence type="ECO:0000313" key="8">
    <source>
        <dbReference type="Proteomes" id="UP000593765"/>
    </source>
</evidence>
<evidence type="ECO:0000256" key="2">
    <source>
        <dbReference type="ARBA" id="ARBA00012150"/>
    </source>
</evidence>
<evidence type="ECO:0000259" key="6">
    <source>
        <dbReference type="PROSITE" id="PS51160"/>
    </source>
</evidence>
<keyword evidence="4" id="KW-0378">Hydrolase</keyword>
<dbReference type="InterPro" id="IPR036046">
    <property type="entry name" value="Acylphosphatase-like_dom_sf"/>
</dbReference>
<comment type="catalytic activity">
    <reaction evidence="3 4">
        <text>an acyl phosphate + H2O = a carboxylate + phosphate + H(+)</text>
        <dbReference type="Rhea" id="RHEA:14965"/>
        <dbReference type="ChEBI" id="CHEBI:15377"/>
        <dbReference type="ChEBI" id="CHEBI:15378"/>
        <dbReference type="ChEBI" id="CHEBI:29067"/>
        <dbReference type="ChEBI" id="CHEBI:43474"/>
        <dbReference type="ChEBI" id="CHEBI:59918"/>
        <dbReference type="EC" id="3.6.1.7"/>
    </reaction>
</comment>
<organism evidence="7 8">
    <name type="scientific">Humisphaera borealis</name>
    <dbReference type="NCBI Taxonomy" id="2807512"/>
    <lineage>
        <taxon>Bacteria</taxon>
        <taxon>Pseudomonadati</taxon>
        <taxon>Planctomycetota</taxon>
        <taxon>Phycisphaerae</taxon>
        <taxon>Tepidisphaerales</taxon>
        <taxon>Tepidisphaeraceae</taxon>
        <taxon>Humisphaera</taxon>
    </lineage>
</organism>
<evidence type="ECO:0000256" key="1">
    <source>
        <dbReference type="ARBA" id="ARBA00005614"/>
    </source>
</evidence>
<dbReference type="InterPro" id="IPR017968">
    <property type="entry name" value="Acylphosphatase_CS"/>
</dbReference>
<dbReference type="Pfam" id="PF00708">
    <property type="entry name" value="Acylphosphatase"/>
    <property type="match status" value="1"/>
</dbReference>
<name>A0A7M2WWR0_9BACT</name>
<feature type="domain" description="Acylphosphatase-like" evidence="6">
    <location>
        <begin position="21"/>
        <end position="107"/>
    </location>
</feature>
<dbReference type="PROSITE" id="PS00151">
    <property type="entry name" value="ACYLPHOSPHATASE_2"/>
    <property type="match status" value="1"/>
</dbReference>
<dbReference type="PROSITE" id="PS51160">
    <property type="entry name" value="ACYLPHOSPHATASE_3"/>
    <property type="match status" value="1"/>
</dbReference>
<accession>A0A7M2WWR0</accession>
<dbReference type="Gene3D" id="3.30.70.100">
    <property type="match status" value="1"/>
</dbReference>
<dbReference type="EMBL" id="CP063458">
    <property type="protein sequence ID" value="QOV88950.1"/>
    <property type="molecule type" value="Genomic_DNA"/>
</dbReference>
<dbReference type="PANTHER" id="PTHR47268:SF4">
    <property type="entry name" value="ACYLPHOSPHATASE"/>
    <property type="match status" value="1"/>
</dbReference>
<dbReference type="Proteomes" id="UP000593765">
    <property type="component" value="Chromosome"/>
</dbReference>
<dbReference type="EC" id="3.6.1.7" evidence="2 4"/>
<evidence type="ECO:0000256" key="3">
    <source>
        <dbReference type="ARBA" id="ARBA00047645"/>
    </source>
</evidence>
<evidence type="ECO:0000256" key="4">
    <source>
        <dbReference type="PROSITE-ProRule" id="PRU00520"/>
    </source>
</evidence>
<sequence length="107" mass="12046">MQTTTLSTSDTTSPVVAPMGRRTIHFAGRVQGVGFRYTARNIALQYDVRGYVRNLPDGRVELVLEGSEPQIDRVVEELRRKMSCFVRGVTMQNAPATGEFDQFSIRH</sequence>
<feature type="active site" evidence="4">
    <location>
        <position position="54"/>
    </location>
</feature>
<evidence type="ECO:0000313" key="7">
    <source>
        <dbReference type="EMBL" id="QOV88950.1"/>
    </source>
</evidence>
<gene>
    <name evidence="7" type="ORF">IPV69_22415</name>
</gene>
<evidence type="ECO:0000256" key="5">
    <source>
        <dbReference type="RuleBase" id="RU004168"/>
    </source>
</evidence>
<dbReference type="KEGG" id="hbs:IPV69_22415"/>
<protein>
    <recommendedName>
        <fullName evidence="2 4">acylphosphatase</fullName>
        <ecNumber evidence="2 4">3.6.1.7</ecNumber>
    </recommendedName>
</protein>
<dbReference type="SUPFAM" id="SSF54975">
    <property type="entry name" value="Acylphosphatase/BLUF domain-like"/>
    <property type="match status" value="1"/>
</dbReference>
<comment type="similarity">
    <text evidence="1 5">Belongs to the acylphosphatase family.</text>
</comment>